<evidence type="ECO:0000313" key="6">
    <source>
        <dbReference type="EMBL" id="SKB77086.1"/>
    </source>
</evidence>
<name>A0A1T5E028_9SPHN</name>
<dbReference type="InterPro" id="IPR042099">
    <property type="entry name" value="ANL_N_sf"/>
</dbReference>
<feature type="domain" description="AMP-dependent synthetase/ligase" evidence="5">
    <location>
        <begin position="38"/>
        <end position="403"/>
    </location>
</feature>
<dbReference type="FunFam" id="3.30.300.30:FF:000020">
    <property type="entry name" value="Long-chain fatty acid transporter"/>
    <property type="match status" value="1"/>
</dbReference>
<dbReference type="STRING" id="439228.SAMN06295920_10649"/>
<dbReference type="Gene3D" id="3.30.300.30">
    <property type="match status" value="1"/>
</dbReference>
<evidence type="ECO:0000256" key="3">
    <source>
        <dbReference type="ARBA" id="ARBA00022741"/>
    </source>
</evidence>
<dbReference type="InterPro" id="IPR045851">
    <property type="entry name" value="AMP-bd_C_sf"/>
</dbReference>
<dbReference type="OrthoDB" id="7315605at2"/>
<dbReference type="GO" id="GO:0004467">
    <property type="term" value="F:long-chain fatty acid-CoA ligase activity"/>
    <property type="evidence" value="ECO:0007669"/>
    <property type="project" value="TreeGrafter"/>
</dbReference>
<evidence type="ECO:0000256" key="2">
    <source>
        <dbReference type="ARBA" id="ARBA00022598"/>
    </source>
</evidence>
<dbReference type="SUPFAM" id="SSF56801">
    <property type="entry name" value="Acetyl-CoA synthetase-like"/>
    <property type="match status" value="1"/>
</dbReference>
<dbReference type="InterPro" id="IPR000873">
    <property type="entry name" value="AMP-dep_synth/lig_dom"/>
</dbReference>
<dbReference type="Pfam" id="PF00501">
    <property type="entry name" value="AMP-binding"/>
    <property type="match status" value="1"/>
</dbReference>
<keyword evidence="2" id="KW-0436">Ligase</keyword>
<dbReference type="InterPro" id="IPR020845">
    <property type="entry name" value="AMP-binding_CS"/>
</dbReference>
<evidence type="ECO:0000256" key="4">
    <source>
        <dbReference type="ARBA" id="ARBA00022840"/>
    </source>
</evidence>
<evidence type="ECO:0000313" key="7">
    <source>
        <dbReference type="Proteomes" id="UP000189818"/>
    </source>
</evidence>
<sequence>MKPFVLPSREESMQRLMRGYARVAGFTRDLAYSVADRLEERAADAADTPFILFEDQSISFAAMNRRANRVAHAARAAGLGKGDVVALLMLNRPEFVTIWLGLAKIGVVTALLNTSATGEVLGHALRQVDARALIVGSELAATVGRMAPDALPPLVFEQSETGADRSAHGWRDLDAAMAAAPDDDPPRGARAGVVLADPLYLIFTSGTTGLPKAARMSHMRFLNAGEMMAGLMEFGTEDVFYCVLPLYHGAGGMVVPSVALATGRPFVLRRKFSRSGFWSDVRRYRITALYYIGEIVRYLLAAPPAPDDRDHSLRVMTGAGLKPDLWEAFADRFGVDAIIEGLGSTEANYGITNVDGRPGSVGRLPYPRATNIRILKWDVAAGEHVRDAAGNPVEAGPHEAGELVAEVLDGNGVAGFFEGYTSAEATEAKLLRDLFRPGDRWFRSGDLVRFDEEDYFFFVDRVGDTFRWKSENVSTAEVETVLSGFPGPSVVNVYGVRVPGTEGRAGMAALTYGDGAAFDPQGFHAFATAHLAPYAVPLFVRLSATAEMTTTFKLRKVDLQREGYDPAAARGDRLYVADPAAGRYVPLTGDALARLGIPPFEGASGDAC</sequence>
<dbReference type="NCBIfam" id="NF006134">
    <property type="entry name" value="PRK08279.1"/>
    <property type="match status" value="1"/>
</dbReference>
<dbReference type="PANTHER" id="PTHR43107:SF15">
    <property type="entry name" value="FATTY ACID TRANSPORT PROTEIN 3, ISOFORM A"/>
    <property type="match status" value="1"/>
</dbReference>
<keyword evidence="4" id="KW-0067">ATP-binding</keyword>
<organism evidence="6 7">
    <name type="scientific">Rhizorhabdus histidinilytica</name>
    <dbReference type="NCBI Taxonomy" id="439228"/>
    <lineage>
        <taxon>Bacteria</taxon>
        <taxon>Pseudomonadati</taxon>
        <taxon>Pseudomonadota</taxon>
        <taxon>Alphaproteobacteria</taxon>
        <taxon>Sphingomonadales</taxon>
        <taxon>Sphingomonadaceae</taxon>
        <taxon>Rhizorhabdus</taxon>
    </lineage>
</organism>
<dbReference type="PANTHER" id="PTHR43107">
    <property type="entry name" value="LONG-CHAIN FATTY ACID TRANSPORT PROTEIN"/>
    <property type="match status" value="1"/>
</dbReference>
<dbReference type="GO" id="GO:0005886">
    <property type="term" value="C:plasma membrane"/>
    <property type="evidence" value="ECO:0007669"/>
    <property type="project" value="TreeGrafter"/>
</dbReference>
<comment type="similarity">
    <text evidence="1">Belongs to the ATP-dependent AMP-binding enzyme family.</text>
</comment>
<reference evidence="7" key="1">
    <citation type="submission" date="2017-02" db="EMBL/GenBank/DDBJ databases">
        <authorList>
            <person name="Varghese N."/>
            <person name="Submissions S."/>
        </authorList>
    </citation>
    <scope>NUCLEOTIDE SEQUENCE [LARGE SCALE GENOMIC DNA]</scope>
    <source>
        <strain evidence="7">UM2</strain>
    </source>
</reference>
<accession>A0A1T5E028</accession>
<gene>
    <name evidence="6" type="ORF">SAMN06295920_10649</name>
</gene>
<protein>
    <submittedName>
        <fullName evidence="6">Fatty-acyl-CoA synthase</fullName>
    </submittedName>
</protein>
<dbReference type="PROSITE" id="PS00455">
    <property type="entry name" value="AMP_BINDING"/>
    <property type="match status" value="1"/>
</dbReference>
<dbReference type="AlphaFoldDB" id="A0A1T5E028"/>
<evidence type="ECO:0000259" key="5">
    <source>
        <dbReference type="Pfam" id="PF00501"/>
    </source>
</evidence>
<dbReference type="GO" id="GO:0005524">
    <property type="term" value="F:ATP binding"/>
    <property type="evidence" value="ECO:0007669"/>
    <property type="project" value="UniProtKB-KW"/>
</dbReference>
<dbReference type="GO" id="GO:0044539">
    <property type="term" value="P:long-chain fatty acid import into cell"/>
    <property type="evidence" value="ECO:0007669"/>
    <property type="project" value="TreeGrafter"/>
</dbReference>
<dbReference type="RefSeq" id="WP_079648819.1">
    <property type="nucleotide sequence ID" value="NZ_FUYM01000006.1"/>
</dbReference>
<evidence type="ECO:0000256" key="1">
    <source>
        <dbReference type="ARBA" id="ARBA00006432"/>
    </source>
</evidence>
<proteinExistence type="inferred from homology"/>
<keyword evidence="7" id="KW-1185">Reference proteome</keyword>
<keyword evidence="3" id="KW-0547">Nucleotide-binding</keyword>
<dbReference type="GO" id="GO:0005324">
    <property type="term" value="F:long-chain fatty acid transmembrane transporter activity"/>
    <property type="evidence" value="ECO:0007669"/>
    <property type="project" value="TreeGrafter"/>
</dbReference>
<dbReference type="Gene3D" id="3.40.50.12780">
    <property type="entry name" value="N-terminal domain of ligase-like"/>
    <property type="match status" value="1"/>
</dbReference>
<dbReference type="EMBL" id="FUYM01000006">
    <property type="protein sequence ID" value="SKB77086.1"/>
    <property type="molecule type" value="Genomic_DNA"/>
</dbReference>
<dbReference type="Proteomes" id="UP000189818">
    <property type="component" value="Unassembled WGS sequence"/>
</dbReference>